<name>A0A0C3H6Z9_OIDMZ</name>
<keyword evidence="2" id="KW-1185">Reference proteome</keyword>
<reference evidence="1 2" key="1">
    <citation type="submission" date="2014-04" db="EMBL/GenBank/DDBJ databases">
        <authorList>
            <consortium name="DOE Joint Genome Institute"/>
            <person name="Kuo A."/>
            <person name="Martino E."/>
            <person name="Perotto S."/>
            <person name="Kohler A."/>
            <person name="Nagy L.G."/>
            <person name="Floudas D."/>
            <person name="Copeland A."/>
            <person name="Barry K.W."/>
            <person name="Cichocki N."/>
            <person name="Veneault-Fourrey C."/>
            <person name="LaButti K."/>
            <person name="Lindquist E.A."/>
            <person name="Lipzen A."/>
            <person name="Lundell T."/>
            <person name="Morin E."/>
            <person name="Murat C."/>
            <person name="Sun H."/>
            <person name="Tunlid A."/>
            <person name="Henrissat B."/>
            <person name="Grigoriev I.V."/>
            <person name="Hibbett D.S."/>
            <person name="Martin F."/>
            <person name="Nordberg H.P."/>
            <person name="Cantor M.N."/>
            <person name="Hua S.X."/>
        </authorList>
    </citation>
    <scope>NUCLEOTIDE SEQUENCE [LARGE SCALE GENOMIC DNA]</scope>
    <source>
        <strain evidence="1 2">Zn</strain>
    </source>
</reference>
<dbReference type="AlphaFoldDB" id="A0A0C3H6Z9"/>
<accession>A0A0C3H6Z9</accession>
<evidence type="ECO:0000313" key="2">
    <source>
        <dbReference type="Proteomes" id="UP000054321"/>
    </source>
</evidence>
<organism evidence="1 2">
    <name type="scientific">Oidiodendron maius (strain Zn)</name>
    <dbReference type="NCBI Taxonomy" id="913774"/>
    <lineage>
        <taxon>Eukaryota</taxon>
        <taxon>Fungi</taxon>
        <taxon>Dikarya</taxon>
        <taxon>Ascomycota</taxon>
        <taxon>Pezizomycotina</taxon>
        <taxon>Leotiomycetes</taxon>
        <taxon>Leotiomycetes incertae sedis</taxon>
        <taxon>Myxotrichaceae</taxon>
        <taxon>Oidiodendron</taxon>
    </lineage>
</organism>
<reference evidence="2" key="2">
    <citation type="submission" date="2015-01" db="EMBL/GenBank/DDBJ databases">
        <title>Evolutionary Origins and Diversification of the Mycorrhizal Mutualists.</title>
        <authorList>
            <consortium name="DOE Joint Genome Institute"/>
            <consortium name="Mycorrhizal Genomics Consortium"/>
            <person name="Kohler A."/>
            <person name="Kuo A."/>
            <person name="Nagy L.G."/>
            <person name="Floudas D."/>
            <person name="Copeland A."/>
            <person name="Barry K.W."/>
            <person name="Cichocki N."/>
            <person name="Veneault-Fourrey C."/>
            <person name="LaButti K."/>
            <person name="Lindquist E.A."/>
            <person name="Lipzen A."/>
            <person name="Lundell T."/>
            <person name="Morin E."/>
            <person name="Murat C."/>
            <person name="Riley R."/>
            <person name="Ohm R."/>
            <person name="Sun H."/>
            <person name="Tunlid A."/>
            <person name="Henrissat B."/>
            <person name="Grigoriev I.V."/>
            <person name="Hibbett D.S."/>
            <person name="Martin F."/>
        </authorList>
    </citation>
    <scope>NUCLEOTIDE SEQUENCE [LARGE SCALE GENOMIC DNA]</scope>
    <source>
        <strain evidence="2">Zn</strain>
    </source>
</reference>
<dbReference type="HOGENOM" id="CLU_1682125_0_0_1"/>
<evidence type="ECO:0000313" key="1">
    <source>
        <dbReference type="EMBL" id="KIM98166.1"/>
    </source>
</evidence>
<dbReference type="Proteomes" id="UP000054321">
    <property type="component" value="Unassembled WGS sequence"/>
</dbReference>
<dbReference type="OrthoDB" id="3563651at2759"/>
<dbReference type="InParanoid" id="A0A0C3H6Z9"/>
<proteinExistence type="predicted"/>
<protein>
    <submittedName>
        <fullName evidence="1">Uncharacterized protein</fullName>
    </submittedName>
</protein>
<feature type="non-terminal residue" evidence="1">
    <location>
        <position position="157"/>
    </location>
</feature>
<sequence>MSLGELTTTFIPPSSCISSFSNVYIVGSLRYVAAGPVSTDGCFPSNYNDAQNNYYSPGICPARYTSACSSIDSIGTLTETAVICCPTSYTCNTNPLAFQSTLGCSSAFATIATIMTYISDGVTLSTASSNAADGGFNAFSVQVRFQSTDFPATTTTS</sequence>
<gene>
    <name evidence="1" type="ORF">OIDMADRAFT_147639</name>
</gene>
<dbReference type="EMBL" id="KN832881">
    <property type="protein sequence ID" value="KIM98166.1"/>
    <property type="molecule type" value="Genomic_DNA"/>
</dbReference>